<feature type="compositionally biased region" description="Basic and acidic residues" evidence="1">
    <location>
        <begin position="151"/>
        <end position="162"/>
    </location>
</feature>
<feature type="domain" description="HTH marR-type" evidence="2">
    <location>
        <begin position="8"/>
        <end position="145"/>
    </location>
</feature>
<protein>
    <submittedName>
        <fullName evidence="3">Transcriptional regulator, MarR family</fullName>
    </submittedName>
</protein>
<sequence>MSRGERNRAEVVAALMDGLRQSSTASVMLSQAVASRLGINPADLEALELLHRTGPVTAGTLAEATGLTTGAITGMVDRLERAGFARRERDPVDRRRVYIRADGQAGEQAIAPLFASMARAMVALCAEYRDEELALLADFITRANALTIDETTKLRQEPRPPGDGDLPTPG</sequence>
<proteinExistence type="predicted"/>
<dbReference type="AlphaFoldDB" id="A0A6J4UWX4"/>
<dbReference type="PROSITE" id="PS50995">
    <property type="entry name" value="HTH_MARR_2"/>
    <property type="match status" value="1"/>
</dbReference>
<dbReference type="InterPro" id="IPR000835">
    <property type="entry name" value="HTH_MarR-typ"/>
</dbReference>
<dbReference type="InterPro" id="IPR039422">
    <property type="entry name" value="MarR/SlyA-like"/>
</dbReference>
<evidence type="ECO:0000259" key="2">
    <source>
        <dbReference type="PROSITE" id="PS50995"/>
    </source>
</evidence>
<dbReference type="PANTHER" id="PTHR33164:SF106">
    <property type="entry name" value="TRANSCRIPTIONAL REGULATORY PROTEIN"/>
    <property type="match status" value="1"/>
</dbReference>
<dbReference type="CDD" id="cd00090">
    <property type="entry name" value="HTH_ARSR"/>
    <property type="match status" value="1"/>
</dbReference>
<accession>A0A6J4UWX4</accession>
<dbReference type="GO" id="GO:0003700">
    <property type="term" value="F:DNA-binding transcription factor activity"/>
    <property type="evidence" value="ECO:0007669"/>
    <property type="project" value="InterPro"/>
</dbReference>
<dbReference type="SUPFAM" id="SSF46785">
    <property type="entry name" value="Winged helix' DNA-binding domain"/>
    <property type="match status" value="1"/>
</dbReference>
<evidence type="ECO:0000313" key="3">
    <source>
        <dbReference type="EMBL" id="CAA9559066.1"/>
    </source>
</evidence>
<dbReference type="PANTHER" id="PTHR33164">
    <property type="entry name" value="TRANSCRIPTIONAL REGULATOR, MARR FAMILY"/>
    <property type="match status" value="1"/>
</dbReference>
<dbReference type="SMART" id="SM00347">
    <property type="entry name" value="HTH_MARR"/>
    <property type="match status" value="1"/>
</dbReference>
<dbReference type="InterPro" id="IPR036390">
    <property type="entry name" value="WH_DNA-bd_sf"/>
</dbReference>
<dbReference type="Pfam" id="PF01047">
    <property type="entry name" value="MarR"/>
    <property type="match status" value="1"/>
</dbReference>
<dbReference type="InterPro" id="IPR011991">
    <property type="entry name" value="ArsR-like_HTH"/>
</dbReference>
<name>A0A6J4UWX4_9BACT</name>
<feature type="region of interest" description="Disordered" evidence="1">
    <location>
        <begin position="151"/>
        <end position="170"/>
    </location>
</feature>
<evidence type="ECO:0000256" key="1">
    <source>
        <dbReference type="SAM" id="MobiDB-lite"/>
    </source>
</evidence>
<dbReference type="EMBL" id="CADCWG010000156">
    <property type="protein sequence ID" value="CAA9559066.1"/>
    <property type="molecule type" value="Genomic_DNA"/>
</dbReference>
<dbReference type="Gene3D" id="1.10.10.10">
    <property type="entry name" value="Winged helix-like DNA-binding domain superfamily/Winged helix DNA-binding domain"/>
    <property type="match status" value="1"/>
</dbReference>
<dbReference type="GO" id="GO:0006950">
    <property type="term" value="P:response to stress"/>
    <property type="evidence" value="ECO:0007669"/>
    <property type="project" value="TreeGrafter"/>
</dbReference>
<reference evidence="3" key="1">
    <citation type="submission" date="2020-02" db="EMBL/GenBank/DDBJ databases">
        <authorList>
            <person name="Meier V. D."/>
        </authorList>
    </citation>
    <scope>NUCLEOTIDE SEQUENCE</scope>
    <source>
        <strain evidence="3">AVDCRST_MAG49</strain>
    </source>
</reference>
<organism evidence="3">
    <name type="scientific">uncultured Thermomicrobiales bacterium</name>
    <dbReference type="NCBI Taxonomy" id="1645740"/>
    <lineage>
        <taxon>Bacteria</taxon>
        <taxon>Pseudomonadati</taxon>
        <taxon>Thermomicrobiota</taxon>
        <taxon>Thermomicrobia</taxon>
        <taxon>Thermomicrobiales</taxon>
        <taxon>environmental samples</taxon>
    </lineage>
</organism>
<dbReference type="InterPro" id="IPR036388">
    <property type="entry name" value="WH-like_DNA-bd_sf"/>
</dbReference>
<gene>
    <name evidence="3" type="ORF">AVDCRST_MAG49-2389</name>
</gene>